<gene>
    <name evidence="1" type="ORF">RM706_00245</name>
</gene>
<evidence type="ECO:0000313" key="2">
    <source>
        <dbReference type="Proteomes" id="UP001255246"/>
    </source>
</evidence>
<dbReference type="RefSeq" id="WP_311349007.1">
    <property type="nucleotide sequence ID" value="NZ_JAVRHR010000001.1"/>
</dbReference>
<keyword evidence="2" id="KW-1185">Reference proteome</keyword>
<proteinExistence type="predicted"/>
<dbReference type="EMBL" id="JAVRHR010000001">
    <property type="protein sequence ID" value="MDT0605435.1"/>
    <property type="molecule type" value="Genomic_DNA"/>
</dbReference>
<protein>
    <submittedName>
        <fullName evidence="1">Uncharacterized protein</fullName>
    </submittedName>
</protein>
<sequence length="254" mass="28879">MNSNMNKQLHMAAQYLAMAGKSFLDAKDDDSHTNLGFFIEDHSLRTWHLDESGTYLAFSFDHFTLQWGTADSKISFALEGKTHKEIVSWISKMAIASKLDKPYNYSLHYELPYTLSDDFRFELSNSEELNQLLLLRILAQKVLEGFLSSEKLKSDIRIWPHHLDTGAFVVINDSSGKSIGMGMAIPDTMVNDHYFYISVYKGHDGLATDSFSKLTYGEWKNEGFKGAVLNTTGTMESKTIQFFQEAYKAYINQG</sequence>
<evidence type="ECO:0000313" key="1">
    <source>
        <dbReference type="EMBL" id="MDT0605435.1"/>
    </source>
</evidence>
<organism evidence="1 2">
    <name type="scientific">Croceitalea rosinachiae</name>
    <dbReference type="NCBI Taxonomy" id="3075596"/>
    <lineage>
        <taxon>Bacteria</taxon>
        <taxon>Pseudomonadati</taxon>
        <taxon>Bacteroidota</taxon>
        <taxon>Flavobacteriia</taxon>
        <taxon>Flavobacteriales</taxon>
        <taxon>Flavobacteriaceae</taxon>
        <taxon>Croceitalea</taxon>
    </lineage>
</organism>
<comment type="caution">
    <text evidence="1">The sequence shown here is derived from an EMBL/GenBank/DDBJ whole genome shotgun (WGS) entry which is preliminary data.</text>
</comment>
<reference evidence="1 2" key="1">
    <citation type="submission" date="2023-09" db="EMBL/GenBank/DDBJ databases">
        <authorList>
            <person name="Rey-Velasco X."/>
        </authorList>
    </citation>
    <scope>NUCLEOTIDE SEQUENCE [LARGE SCALE GENOMIC DNA]</scope>
    <source>
        <strain evidence="1 2">F388</strain>
    </source>
</reference>
<name>A0ABU3A6H8_9FLAO</name>
<accession>A0ABU3A6H8</accession>
<dbReference type="Proteomes" id="UP001255246">
    <property type="component" value="Unassembled WGS sequence"/>
</dbReference>